<dbReference type="Gene3D" id="3.40.50.150">
    <property type="entry name" value="Vaccinia Virus protein VP39"/>
    <property type="match status" value="1"/>
</dbReference>
<dbReference type="GO" id="GO:0032259">
    <property type="term" value="P:methylation"/>
    <property type="evidence" value="ECO:0007669"/>
    <property type="project" value="UniProtKB-KW"/>
</dbReference>
<evidence type="ECO:0000259" key="1">
    <source>
        <dbReference type="Pfam" id="PF13649"/>
    </source>
</evidence>
<name>A0ABS1LPB7_9MICO</name>
<gene>
    <name evidence="2" type="ORF">HGK34_17575</name>
</gene>
<dbReference type="InterPro" id="IPR029063">
    <property type="entry name" value="SAM-dependent_MTases_sf"/>
</dbReference>
<evidence type="ECO:0000313" key="2">
    <source>
        <dbReference type="EMBL" id="MBL0888072.1"/>
    </source>
</evidence>
<protein>
    <submittedName>
        <fullName evidence="2">Class I SAM-dependent methyltransferase</fullName>
    </submittedName>
</protein>
<organism evidence="2 3">
    <name type="scientific">Myceligenerans indicum</name>
    <dbReference type="NCBI Taxonomy" id="2593663"/>
    <lineage>
        <taxon>Bacteria</taxon>
        <taxon>Bacillati</taxon>
        <taxon>Actinomycetota</taxon>
        <taxon>Actinomycetes</taxon>
        <taxon>Micrococcales</taxon>
        <taxon>Promicromonosporaceae</taxon>
        <taxon>Myceligenerans</taxon>
    </lineage>
</organism>
<accession>A0ABS1LPB7</accession>
<dbReference type="Pfam" id="PF13649">
    <property type="entry name" value="Methyltransf_25"/>
    <property type="match status" value="1"/>
</dbReference>
<sequence length="207" mass="22221">MAGRTEAGHWYDGPVYAAVVDRMLDGVRNYVAGHLPAGERVLDACCGTGALSRRLAEDGRTVVGVDLSARHIRYARSHAGSSSARFRVGDVAELTVPSAGPYDVATIVLALHEMPRELRGPVLDRLLAVARRVMVVDFVAPMPRNVAGLRNRATELAAGWEHFAAFRDWQAQLGLGALLERTGATVESDRTIDAGTLRVLTLAPRGA</sequence>
<reference evidence="2 3" key="1">
    <citation type="journal article" date="2021" name="Arch. Microbiol.">
        <title>Myceligenerans indicum sp. nov., an actinobacterium isolated from mangrove sediment of Sundarbans, India.</title>
        <authorList>
            <person name="Asha K."/>
            <person name="Bhadury P."/>
        </authorList>
    </citation>
    <scope>NUCLEOTIDE SEQUENCE [LARGE SCALE GENOMIC DNA]</scope>
    <source>
        <strain evidence="2 3">I2</strain>
    </source>
</reference>
<dbReference type="InterPro" id="IPR041698">
    <property type="entry name" value="Methyltransf_25"/>
</dbReference>
<evidence type="ECO:0000313" key="3">
    <source>
        <dbReference type="Proteomes" id="UP000675409"/>
    </source>
</evidence>
<keyword evidence="3" id="KW-1185">Reference proteome</keyword>
<dbReference type="CDD" id="cd02440">
    <property type="entry name" value="AdoMet_MTases"/>
    <property type="match status" value="1"/>
</dbReference>
<dbReference type="SUPFAM" id="SSF53335">
    <property type="entry name" value="S-adenosyl-L-methionine-dependent methyltransferases"/>
    <property type="match status" value="1"/>
</dbReference>
<feature type="domain" description="Methyltransferase" evidence="1">
    <location>
        <begin position="41"/>
        <end position="130"/>
    </location>
</feature>
<keyword evidence="2" id="KW-0489">Methyltransferase</keyword>
<dbReference type="RefSeq" id="WP_201849804.1">
    <property type="nucleotide sequence ID" value="NZ_JABBYC010000043.1"/>
</dbReference>
<dbReference type="GO" id="GO:0008168">
    <property type="term" value="F:methyltransferase activity"/>
    <property type="evidence" value="ECO:0007669"/>
    <property type="project" value="UniProtKB-KW"/>
</dbReference>
<dbReference type="Proteomes" id="UP000675409">
    <property type="component" value="Unassembled WGS sequence"/>
</dbReference>
<dbReference type="EMBL" id="JABBYC010000043">
    <property type="protein sequence ID" value="MBL0888072.1"/>
    <property type="molecule type" value="Genomic_DNA"/>
</dbReference>
<dbReference type="PANTHER" id="PTHR43464">
    <property type="entry name" value="METHYLTRANSFERASE"/>
    <property type="match status" value="1"/>
</dbReference>
<dbReference type="PANTHER" id="PTHR43464:SF23">
    <property type="entry name" value="JUVENILE HORMONE ACID O-METHYLTRANSFERASE"/>
    <property type="match status" value="1"/>
</dbReference>
<comment type="caution">
    <text evidence="2">The sequence shown here is derived from an EMBL/GenBank/DDBJ whole genome shotgun (WGS) entry which is preliminary data.</text>
</comment>
<keyword evidence="2" id="KW-0808">Transferase</keyword>
<proteinExistence type="predicted"/>